<proteinExistence type="predicted"/>
<evidence type="ECO:0000313" key="2">
    <source>
        <dbReference type="Proteomes" id="UP001165960"/>
    </source>
</evidence>
<protein>
    <submittedName>
        <fullName evidence="1">Uncharacterized protein</fullName>
    </submittedName>
</protein>
<accession>A0ACC2TIE2</accession>
<name>A0ACC2TIE2_9FUNG</name>
<reference evidence="1" key="1">
    <citation type="submission" date="2022-04" db="EMBL/GenBank/DDBJ databases">
        <title>Genome of the entomopathogenic fungus Entomophthora muscae.</title>
        <authorList>
            <person name="Elya C."/>
            <person name="Lovett B.R."/>
            <person name="Lee E."/>
            <person name="Macias A.M."/>
            <person name="Hajek A.E."/>
            <person name="De Bivort B.L."/>
            <person name="Kasson M.T."/>
            <person name="De Fine Licht H.H."/>
            <person name="Stajich J.E."/>
        </authorList>
    </citation>
    <scope>NUCLEOTIDE SEQUENCE</scope>
    <source>
        <strain evidence="1">Berkeley</strain>
    </source>
</reference>
<sequence>MPRNHSPQGSYSKRSDTRDSYLEPKGTDEYNQRKAFHREDINLTSETRTQRNRDNKRYSNNYSKNNPSSSRYESDSRDIDSEEEGYRSGSRSRYGTYSRNRNYSPPSRGRASPEYRSKRNGRSRDYSPVRSRSEKYQNSRSRRSSSAESRNASRNSRRNERKAVDYGDINSDEGRAGRKRREEPHEPEPEFPSRYLYNQESGLWFDQETGTYSYYDETLGGYVPWEETSHGDASMRLVIIESEVLEPQKLVIVDSDGLTVGRDRGTDKRLRLAEMYTSKFHANIYLQTLPMDNLEFINSERLDESLAYIFCIVDCGSQHGTFVNETRLSESKVASQPFILKHLDLIKIGTTTMQVHQHSSGLVCDSCGTTETNVVDLAPVQPAPVEPQPITLKGANKREALEAARKQELRRLKRQYGGSKGGQSEYTDRAALRRQTQPDSPPPSASAAAEIYAPSNHGERLLMKHGWERGQGLGSQGQGIVEPIALQGSDNRMGLGYGQSSAPNAMPAQQETLQQATRRIYRQRFQDL</sequence>
<organism evidence="1 2">
    <name type="scientific">Entomophthora muscae</name>
    <dbReference type="NCBI Taxonomy" id="34485"/>
    <lineage>
        <taxon>Eukaryota</taxon>
        <taxon>Fungi</taxon>
        <taxon>Fungi incertae sedis</taxon>
        <taxon>Zoopagomycota</taxon>
        <taxon>Entomophthoromycotina</taxon>
        <taxon>Entomophthoromycetes</taxon>
        <taxon>Entomophthorales</taxon>
        <taxon>Entomophthoraceae</taxon>
        <taxon>Entomophthora</taxon>
    </lineage>
</organism>
<dbReference type="EMBL" id="QTSX02002860">
    <property type="protein sequence ID" value="KAJ9074398.1"/>
    <property type="molecule type" value="Genomic_DNA"/>
</dbReference>
<gene>
    <name evidence="1" type="ORF">DSO57_1006958</name>
</gene>
<dbReference type="Proteomes" id="UP001165960">
    <property type="component" value="Unassembled WGS sequence"/>
</dbReference>
<comment type="caution">
    <text evidence="1">The sequence shown here is derived from an EMBL/GenBank/DDBJ whole genome shotgun (WGS) entry which is preliminary data.</text>
</comment>
<keyword evidence="2" id="KW-1185">Reference proteome</keyword>
<evidence type="ECO:0000313" key="1">
    <source>
        <dbReference type="EMBL" id="KAJ9074398.1"/>
    </source>
</evidence>